<keyword evidence="6" id="KW-1185">Reference proteome</keyword>
<organism evidence="5 6">
    <name type="scientific">Phytophthora cactorum</name>
    <dbReference type="NCBI Taxonomy" id="29920"/>
    <lineage>
        <taxon>Eukaryota</taxon>
        <taxon>Sar</taxon>
        <taxon>Stramenopiles</taxon>
        <taxon>Oomycota</taxon>
        <taxon>Peronosporomycetes</taxon>
        <taxon>Peronosporales</taxon>
        <taxon>Peronosporaceae</taxon>
        <taxon>Phytophthora</taxon>
    </lineage>
</organism>
<reference evidence="5 6" key="1">
    <citation type="submission" date="2018-01" db="EMBL/GenBank/DDBJ databases">
        <title>Draft genome of the strawberry crown rot pathogen Phytophthora cactorum.</title>
        <authorList>
            <person name="Armitage A.D."/>
            <person name="Lysoe E."/>
            <person name="Nellist C.F."/>
            <person name="Harrison R.J."/>
            <person name="Brurberg M.B."/>
        </authorList>
    </citation>
    <scope>NUCLEOTIDE SEQUENCE [LARGE SCALE GENOMIC DNA]</scope>
    <source>
        <strain evidence="5 6">10300</strain>
    </source>
</reference>
<name>A0A329SK97_9STRA</name>
<evidence type="ECO:0000313" key="5">
    <source>
        <dbReference type="EMBL" id="RAW37001.1"/>
    </source>
</evidence>
<dbReference type="AlphaFoldDB" id="A0A329SK97"/>
<evidence type="ECO:0000256" key="1">
    <source>
        <dbReference type="SAM" id="MobiDB-lite"/>
    </source>
</evidence>
<feature type="compositionally biased region" description="Basic and acidic residues" evidence="1">
    <location>
        <begin position="1"/>
        <end position="11"/>
    </location>
</feature>
<evidence type="ECO:0000313" key="2">
    <source>
        <dbReference type="EMBL" id="KAG2907878.1"/>
    </source>
</evidence>
<proteinExistence type="predicted"/>
<gene>
    <name evidence="5" type="ORF">PC110_g6716</name>
    <name evidence="2" type="ORF">PC117_g20096</name>
    <name evidence="3" type="ORF">PC118_g23354</name>
    <name evidence="4" type="ORF">PC129_g10727</name>
</gene>
<dbReference type="Proteomes" id="UP000760860">
    <property type="component" value="Unassembled WGS sequence"/>
</dbReference>
<reference evidence="2" key="2">
    <citation type="submission" date="2018-10" db="EMBL/GenBank/DDBJ databases">
        <title>Effector identification in a new, highly contiguous assembly of the strawberry crown rot pathogen Phytophthora cactorum.</title>
        <authorList>
            <person name="Armitage A.D."/>
            <person name="Nellist C.F."/>
            <person name="Bates H."/>
            <person name="Vickerstaff R.J."/>
            <person name="Harrison R.J."/>
        </authorList>
    </citation>
    <scope>NUCLEOTIDE SEQUENCE</scope>
    <source>
        <strain evidence="2">4040</strain>
        <strain evidence="3">P415</strain>
        <strain evidence="4">P421</strain>
    </source>
</reference>
<dbReference type="Proteomes" id="UP000251314">
    <property type="component" value="Unassembled WGS sequence"/>
</dbReference>
<dbReference type="Proteomes" id="UP000736787">
    <property type="component" value="Unassembled WGS sequence"/>
</dbReference>
<accession>A0A329SK97</accession>
<dbReference type="EMBL" id="MJFZ01000123">
    <property type="protein sequence ID" value="RAW37001.1"/>
    <property type="molecule type" value="Genomic_DNA"/>
</dbReference>
<protein>
    <submittedName>
        <fullName evidence="5">Uncharacterized protein</fullName>
    </submittedName>
</protein>
<evidence type="ECO:0000313" key="3">
    <source>
        <dbReference type="EMBL" id="KAG2958772.1"/>
    </source>
</evidence>
<comment type="caution">
    <text evidence="5">The sequence shown here is derived from an EMBL/GenBank/DDBJ whole genome shotgun (WGS) entry which is preliminary data.</text>
</comment>
<sequence length="47" mass="5324">MATGSEPKETTEALLPHPHQGEHEAIELQVAYHRILRVFRGREGHHG</sequence>
<dbReference type="EMBL" id="RCMV01000361">
    <property type="protein sequence ID" value="KAG3218468.1"/>
    <property type="molecule type" value="Genomic_DNA"/>
</dbReference>
<dbReference type="EMBL" id="RCMK01000915">
    <property type="protein sequence ID" value="KAG2907878.1"/>
    <property type="molecule type" value="Genomic_DNA"/>
</dbReference>
<dbReference type="EMBL" id="RCML01002162">
    <property type="protein sequence ID" value="KAG2958772.1"/>
    <property type="molecule type" value="Genomic_DNA"/>
</dbReference>
<dbReference type="Proteomes" id="UP000697107">
    <property type="component" value="Unassembled WGS sequence"/>
</dbReference>
<evidence type="ECO:0000313" key="6">
    <source>
        <dbReference type="Proteomes" id="UP000251314"/>
    </source>
</evidence>
<dbReference type="VEuPathDB" id="FungiDB:PC110_g6716"/>
<feature type="region of interest" description="Disordered" evidence="1">
    <location>
        <begin position="1"/>
        <end position="21"/>
    </location>
</feature>
<evidence type="ECO:0000313" key="4">
    <source>
        <dbReference type="EMBL" id="KAG3218468.1"/>
    </source>
</evidence>